<dbReference type="EMBL" id="CACRXK020005195">
    <property type="protein sequence ID" value="CAB4005416.1"/>
    <property type="molecule type" value="Genomic_DNA"/>
</dbReference>
<sequence length="116" mass="13254">HRSEHIRSGDFISSPDYTRLYYTERGLAETINRLYTVTKMRSSFVCFLTVAAVLVLTNAAPAVVKNGHRIGEISRRGSTPTTTVFLYCRSGYYECLDKTPDNYCMRNYKTCLANYT</sequence>
<protein>
    <submittedName>
        <fullName evidence="1">Uncharacterized protein</fullName>
    </submittedName>
</protein>
<proteinExistence type="predicted"/>
<keyword evidence="2" id="KW-1185">Reference proteome</keyword>
<gene>
    <name evidence="1" type="ORF">PACLA_8A056719</name>
</gene>
<accession>A0A7D9ED80</accession>
<name>A0A7D9ED80_PARCT</name>
<organism evidence="1 2">
    <name type="scientific">Paramuricea clavata</name>
    <name type="common">Red gorgonian</name>
    <name type="synonym">Violescent sea-whip</name>
    <dbReference type="NCBI Taxonomy" id="317549"/>
    <lineage>
        <taxon>Eukaryota</taxon>
        <taxon>Metazoa</taxon>
        <taxon>Cnidaria</taxon>
        <taxon>Anthozoa</taxon>
        <taxon>Octocorallia</taxon>
        <taxon>Malacalcyonacea</taxon>
        <taxon>Plexauridae</taxon>
        <taxon>Paramuricea</taxon>
    </lineage>
</organism>
<evidence type="ECO:0000313" key="1">
    <source>
        <dbReference type="EMBL" id="CAB4005416.1"/>
    </source>
</evidence>
<reference evidence="1" key="1">
    <citation type="submission" date="2020-04" db="EMBL/GenBank/DDBJ databases">
        <authorList>
            <person name="Alioto T."/>
            <person name="Alioto T."/>
            <person name="Gomez Garrido J."/>
        </authorList>
    </citation>
    <scope>NUCLEOTIDE SEQUENCE</scope>
    <source>
        <strain evidence="1">A484AB</strain>
    </source>
</reference>
<dbReference type="Proteomes" id="UP001152795">
    <property type="component" value="Unassembled WGS sequence"/>
</dbReference>
<comment type="caution">
    <text evidence="1">The sequence shown here is derived from an EMBL/GenBank/DDBJ whole genome shotgun (WGS) entry which is preliminary data.</text>
</comment>
<feature type="non-terminal residue" evidence="1">
    <location>
        <position position="1"/>
    </location>
</feature>
<evidence type="ECO:0000313" key="2">
    <source>
        <dbReference type="Proteomes" id="UP001152795"/>
    </source>
</evidence>
<dbReference type="AlphaFoldDB" id="A0A7D9ED80"/>